<organism evidence="1 2">
    <name type="scientific">Arthrobacter nitrophenolicus</name>
    <dbReference type="NCBI Taxonomy" id="683150"/>
    <lineage>
        <taxon>Bacteria</taxon>
        <taxon>Bacillati</taxon>
        <taxon>Actinomycetota</taxon>
        <taxon>Actinomycetes</taxon>
        <taxon>Micrococcales</taxon>
        <taxon>Micrococcaceae</taxon>
        <taxon>Arthrobacter</taxon>
    </lineage>
</organism>
<reference evidence="1" key="1">
    <citation type="submission" date="2024-06" db="EMBL/GenBank/DDBJ databases">
        <title>Genomic Encyclopedia of Type Strains, Phase IV (KMG-IV): sequencing the most valuable type-strain genomes for metagenomic binning, comparative biology and taxonomic classification.</title>
        <authorList>
            <person name="Goeker M."/>
        </authorList>
    </citation>
    <scope>NUCLEOTIDE SEQUENCE</scope>
    <source>
        <strain evidence="1">SJCon</strain>
    </source>
</reference>
<protein>
    <submittedName>
        <fullName evidence="1">Uncharacterized protein</fullName>
    </submittedName>
</protein>
<evidence type="ECO:0000313" key="2">
    <source>
        <dbReference type="Proteomes" id="UP001549207"/>
    </source>
</evidence>
<dbReference type="EMBL" id="JBEPNJ010000026">
    <property type="protein sequence ID" value="MET3774304.1"/>
    <property type="molecule type" value="Genomic_DNA"/>
</dbReference>
<gene>
    <name evidence="1" type="ORF">ABIC98_003979</name>
</gene>
<comment type="caution">
    <text evidence="1">The sequence shown here is derived from an EMBL/GenBank/DDBJ whole genome shotgun (WGS) entry which is preliminary data.</text>
</comment>
<dbReference type="Proteomes" id="UP001549207">
    <property type="component" value="Unassembled WGS sequence"/>
</dbReference>
<sequence>MTRMLGRSLLVRREMGAASTRDGSTGPVLIEYKLGSGGGHAAR</sequence>
<name>A0ACC6TKU0_9MICC</name>
<keyword evidence="2" id="KW-1185">Reference proteome</keyword>
<evidence type="ECO:0000313" key="1">
    <source>
        <dbReference type="EMBL" id="MET3774304.1"/>
    </source>
</evidence>
<proteinExistence type="predicted"/>
<accession>A0ACC6TKU0</accession>